<keyword evidence="2" id="KW-1003">Cell membrane</keyword>
<keyword evidence="3 7" id="KW-0812">Transmembrane</keyword>
<protein>
    <submittedName>
        <fullName evidence="9">Phosphatase PAP2 family protein</fullName>
    </submittedName>
</protein>
<evidence type="ECO:0000313" key="10">
    <source>
        <dbReference type="Proteomes" id="UP000316612"/>
    </source>
</evidence>
<dbReference type="PANTHER" id="PTHR14969">
    <property type="entry name" value="SPHINGOSINE-1-PHOSPHATE PHOSPHOHYDROLASE"/>
    <property type="match status" value="1"/>
</dbReference>
<dbReference type="GO" id="GO:0016787">
    <property type="term" value="F:hydrolase activity"/>
    <property type="evidence" value="ECO:0007669"/>
    <property type="project" value="UniProtKB-KW"/>
</dbReference>
<evidence type="ECO:0000256" key="6">
    <source>
        <dbReference type="ARBA" id="ARBA00023136"/>
    </source>
</evidence>
<keyword evidence="5 7" id="KW-1133">Transmembrane helix</keyword>
<dbReference type="SMART" id="SM00014">
    <property type="entry name" value="acidPPc"/>
    <property type="match status" value="1"/>
</dbReference>
<evidence type="ECO:0000256" key="5">
    <source>
        <dbReference type="ARBA" id="ARBA00022989"/>
    </source>
</evidence>
<feature type="domain" description="Phosphatidic acid phosphatase type 2/haloperoxidase" evidence="8">
    <location>
        <begin position="86"/>
        <end position="197"/>
    </location>
</feature>
<comment type="subcellular location">
    <subcellularLocation>
        <location evidence="1">Cell membrane</location>
        <topology evidence="1">Multi-pass membrane protein</topology>
    </subcellularLocation>
</comment>
<dbReference type="Pfam" id="PF01569">
    <property type="entry name" value="PAP2"/>
    <property type="match status" value="1"/>
</dbReference>
<feature type="transmembrane region" description="Helical" evidence="7">
    <location>
        <begin position="54"/>
        <end position="78"/>
    </location>
</feature>
<feature type="transmembrane region" description="Helical" evidence="7">
    <location>
        <begin position="84"/>
        <end position="109"/>
    </location>
</feature>
<evidence type="ECO:0000256" key="3">
    <source>
        <dbReference type="ARBA" id="ARBA00022692"/>
    </source>
</evidence>
<evidence type="ECO:0000256" key="4">
    <source>
        <dbReference type="ARBA" id="ARBA00022801"/>
    </source>
</evidence>
<feature type="transmembrane region" description="Helical" evidence="7">
    <location>
        <begin position="15"/>
        <end position="33"/>
    </location>
</feature>
<dbReference type="GO" id="GO:0005886">
    <property type="term" value="C:plasma membrane"/>
    <property type="evidence" value="ECO:0007669"/>
    <property type="project" value="UniProtKB-SubCell"/>
</dbReference>
<dbReference type="EMBL" id="BJNY01000010">
    <property type="protein sequence ID" value="GED06452.1"/>
    <property type="molecule type" value="Genomic_DNA"/>
</dbReference>
<accession>A0A4Y4DMA7</accession>
<keyword evidence="10" id="KW-1185">Reference proteome</keyword>
<keyword evidence="6 7" id="KW-0472">Membrane</keyword>
<feature type="transmembrane region" description="Helical" evidence="7">
    <location>
        <begin position="185"/>
        <end position="204"/>
    </location>
</feature>
<comment type="caution">
    <text evidence="9">The sequence shown here is derived from an EMBL/GenBank/DDBJ whole genome shotgun (WGS) entry which is preliminary data.</text>
</comment>
<gene>
    <name evidence="9" type="ORF">AUR04nite_19840</name>
</gene>
<evidence type="ECO:0000256" key="2">
    <source>
        <dbReference type="ARBA" id="ARBA00022475"/>
    </source>
</evidence>
<organism evidence="9 10">
    <name type="scientific">Glutamicibacter uratoxydans</name>
    <name type="common">Arthrobacter uratoxydans</name>
    <dbReference type="NCBI Taxonomy" id="43667"/>
    <lineage>
        <taxon>Bacteria</taxon>
        <taxon>Bacillati</taxon>
        <taxon>Actinomycetota</taxon>
        <taxon>Actinomycetes</taxon>
        <taxon>Micrococcales</taxon>
        <taxon>Micrococcaceae</taxon>
        <taxon>Glutamicibacter</taxon>
    </lineage>
</organism>
<dbReference type="Proteomes" id="UP000316612">
    <property type="component" value="Unassembled WGS sequence"/>
</dbReference>
<reference evidence="9 10" key="1">
    <citation type="submission" date="2019-06" db="EMBL/GenBank/DDBJ databases">
        <title>Whole genome shotgun sequence of Glutamicibacter uratoxydans NBRC 15515.</title>
        <authorList>
            <person name="Hosoyama A."/>
            <person name="Uohara A."/>
            <person name="Ohji S."/>
            <person name="Ichikawa N."/>
        </authorList>
    </citation>
    <scope>NUCLEOTIDE SEQUENCE [LARGE SCALE GENOMIC DNA]</scope>
    <source>
        <strain evidence="9 10">NBRC 15515</strain>
    </source>
</reference>
<dbReference type="SUPFAM" id="SSF48317">
    <property type="entry name" value="Acid phosphatase/Vanadium-dependent haloperoxidase"/>
    <property type="match status" value="1"/>
</dbReference>
<dbReference type="InterPro" id="IPR000326">
    <property type="entry name" value="PAP2/HPO"/>
</dbReference>
<evidence type="ECO:0000256" key="1">
    <source>
        <dbReference type="ARBA" id="ARBA00004651"/>
    </source>
</evidence>
<evidence type="ECO:0000256" key="7">
    <source>
        <dbReference type="SAM" id="Phobius"/>
    </source>
</evidence>
<sequence>MNSESVPRTRLKLSTSFNVVLCLVVLALISFAFKDQLYTAIDTTVQSSAVLSALAVFCSEPLLVLLVLSAAGIAAWSWFKDRSIFWTIAASGMGVVAAYVVSTVLKLLVTEQRPCQSIHVATALACPPAGDWSWPSNHSVIAGAFATACILALPKLRWYFASAAALVALSRVGVGAHYLHDALTGLAVGILVVVISTAVVRPLLVKYLPSKFVLGA</sequence>
<evidence type="ECO:0000313" key="9">
    <source>
        <dbReference type="EMBL" id="GED06452.1"/>
    </source>
</evidence>
<evidence type="ECO:0000259" key="8">
    <source>
        <dbReference type="SMART" id="SM00014"/>
    </source>
</evidence>
<proteinExistence type="predicted"/>
<dbReference type="PANTHER" id="PTHR14969:SF62">
    <property type="entry name" value="DECAPRENYLPHOSPHORYL-5-PHOSPHORIBOSE PHOSPHATASE RV3807C-RELATED"/>
    <property type="match status" value="1"/>
</dbReference>
<keyword evidence="4" id="KW-0378">Hydrolase</keyword>
<dbReference type="InterPro" id="IPR036938">
    <property type="entry name" value="PAP2/HPO_sf"/>
</dbReference>
<name>A0A4Y4DMA7_GLUUR</name>
<dbReference type="AlphaFoldDB" id="A0A4Y4DMA7"/>
<dbReference type="Gene3D" id="1.20.144.10">
    <property type="entry name" value="Phosphatidic acid phosphatase type 2/haloperoxidase"/>
    <property type="match status" value="1"/>
</dbReference>
<dbReference type="RefSeq" id="WP_170184166.1">
    <property type="nucleotide sequence ID" value="NZ_BAAAJL010000010.1"/>
</dbReference>